<dbReference type="GO" id="GO:0022857">
    <property type="term" value="F:transmembrane transporter activity"/>
    <property type="evidence" value="ECO:0007669"/>
    <property type="project" value="InterPro"/>
</dbReference>
<organism evidence="3 4">
    <name type="scientific">Limosilactobacillus oris DSM 4864</name>
    <dbReference type="NCBI Taxonomy" id="1423779"/>
    <lineage>
        <taxon>Bacteria</taxon>
        <taxon>Bacillati</taxon>
        <taxon>Bacillota</taxon>
        <taxon>Bacilli</taxon>
        <taxon>Lactobacillales</taxon>
        <taxon>Lactobacillaceae</taxon>
        <taxon>Limosilactobacillus</taxon>
    </lineage>
</organism>
<dbReference type="RefSeq" id="WP_003714631.1">
    <property type="nucleotide sequence ID" value="NZ_AZGE01000001.1"/>
</dbReference>
<proteinExistence type="predicted"/>
<evidence type="ECO:0000259" key="2">
    <source>
        <dbReference type="Pfam" id="PF04069"/>
    </source>
</evidence>
<feature type="signal peptide" evidence="1">
    <location>
        <begin position="1"/>
        <end position="29"/>
    </location>
</feature>
<comment type="caution">
    <text evidence="3">The sequence shown here is derived from an EMBL/GenBank/DDBJ whole genome shotgun (WGS) entry which is preliminary data.</text>
</comment>
<dbReference type="EMBL" id="AZGE01000001">
    <property type="protein sequence ID" value="KRM16995.1"/>
    <property type="molecule type" value="Genomic_DNA"/>
</dbReference>
<name>A0A0R1WPL4_9LACO</name>
<evidence type="ECO:0000313" key="3">
    <source>
        <dbReference type="EMBL" id="KRM16995.1"/>
    </source>
</evidence>
<dbReference type="Proteomes" id="UP000050973">
    <property type="component" value="Unassembled WGS sequence"/>
</dbReference>
<reference evidence="3 4" key="1">
    <citation type="journal article" date="2015" name="Genome Announc.">
        <title>Expanding the biotechnology potential of lactobacilli through comparative genomics of 213 strains and associated genera.</title>
        <authorList>
            <person name="Sun Z."/>
            <person name="Harris H.M."/>
            <person name="McCann A."/>
            <person name="Guo C."/>
            <person name="Argimon S."/>
            <person name="Zhang W."/>
            <person name="Yang X."/>
            <person name="Jeffery I.B."/>
            <person name="Cooney J.C."/>
            <person name="Kagawa T.F."/>
            <person name="Liu W."/>
            <person name="Song Y."/>
            <person name="Salvetti E."/>
            <person name="Wrobel A."/>
            <person name="Rasinkangas P."/>
            <person name="Parkhill J."/>
            <person name="Rea M.C."/>
            <person name="O'Sullivan O."/>
            <person name="Ritari J."/>
            <person name="Douillard F.P."/>
            <person name="Paul Ross R."/>
            <person name="Yang R."/>
            <person name="Briner A.E."/>
            <person name="Felis G.E."/>
            <person name="de Vos W.M."/>
            <person name="Barrangou R."/>
            <person name="Klaenhammer T.R."/>
            <person name="Caufield P.W."/>
            <person name="Cui Y."/>
            <person name="Zhang H."/>
            <person name="O'Toole P.W."/>
        </authorList>
    </citation>
    <scope>NUCLEOTIDE SEQUENCE [LARGE SCALE GENOMIC DNA]</scope>
    <source>
        <strain evidence="3 4">DSM 4864</strain>
    </source>
</reference>
<dbReference type="Gene3D" id="3.40.190.120">
    <property type="entry name" value="Osmoprotection protein (prox), domain 2"/>
    <property type="match status" value="1"/>
</dbReference>
<evidence type="ECO:0000256" key="1">
    <source>
        <dbReference type="SAM" id="SignalP"/>
    </source>
</evidence>
<dbReference type="PATRIC" id="fig|1423779.3.peg.159"/>
<keyword evidence="1" id="KW-0732">Signal</keyword>
<sequence length="299" mass="32839">MKVKQALITSLVAATVLILGTAVPSVASAASNKPIIVGSKNVSESKTVSEIYALALEHEGYKVTRKPNIANNVIFQATQKGQVDVYPDYTGTIVEAYLKKRASGKSASEIAKIAHQGVQKDGLTTFDYAPGDNRQGIAMPTKVAKRDHIRDLSQLQKKADKIRFASQGEFEKRADALPAMNKAYGKFDFKSIKDYDVNLLYKIMEQGKADAAPVSTTDGQLATGKFTLIKDNKNIWPPYNLVPVANQKAAKSHPKMARALNKVDAKLTTKQLTTLNRKVNVDGQNYKTVAKNWYEHNVK</sequence>
<protein>
    <submittedName>
        <fullName evidence="3">ABC transporter, substrate-binding protein, QAT family</fullName>
    </submittedName>
</protein>
<feature type="chain" id="PRO_5006412823" evidence="1">
    <location>
        <begin position="30"/>
        <end position="299"/>
    </location>
</feature>
<gene>
    <name evidence="3" type="ORF">FC49_GL000156</name>
</gene>
<dbReference type="AlphaFoldDB" id="A0A0R1WPL4"/>
<dbReference type="GO" id="GO:0043190">
    <property type="term" value="C:ATP-binding cassette (ABC) transporter complex"/>
    <property type="evidence" value="ECO:0007669"/>
    <property type="project" value="InterPro"/>
</dbReference>
<dbReference type="Pfam" id="PF04069">
    <property type="entry name" value="OpuAC"/>
    <property type="match status" value="1"/>
</dbReference>
<accession>A0A0R1WPL4</accession>
<dbReference type="InterPro" id="IPR007210">
    <property type="entry name" value="ABC_Gly_betaine_transp_sub-bd"/>
</dbReference>
<dbReference type="Gene3D" id="3.40.190.10">
    <property type="entry name" value="Periplasmic binding protein-like II"/>
    <property type="match status" value="1"/>
</dbReference>
<evidence type="ECO:0000313" key="4">
    <source>
        <dbReference type="Proteomes" id="UP000050973"/>
    </source>
</evidence>
<dbReference type="SUPFAM" id="SSF53850">
    <property type="entry name" value="Periplasmic binding protein-like II"/>
    <property type="match status" value="1"/>
</dbReference>
<feature type="domain" description="ABC-type glycine betaine transport system substrate-binding" evidence="2">
    <location>
        <begin position="33"/>
        <end position="295"/>
    </location>
</feature>